<dbReference type="GeneTree" id="ENSGT00960000189768"/>
<reference evidence="3" key="2">
    <citation type="submission" date="2025-08" db="UniProtKB">
        <authorList>
            <consortium name="Ensembl"/>
        </authorList>
    </citation>
    <scope>IDENTIFICATION</scope>
    <source>
        <strain evidence="3">broiler</strain>
    </source>
</reference>
<sequence>MLEKPAWSVPALPGDPCLPAASVAGEEHSHNVAKSRMCPRPGLRGPGNTQCLWEQGTGTVQDPSSGPIPALQSQREAESFWHRMAPGQGAASGCRARGVCMAIQAALCEAAAGHRQLVLQLGGSADGPQLREERHRRSVEVRELSVGLQSALLAWLQQAAGPQERRELERLWVLFLSALELFLQDLCCAHRLCCTFSPGVGGVTPLCTGLGGWRGGGPELPPAPPCLEEEMEQVRAMLVEMESTANIPLWTVESTHVVGPGEGTAPTSHRPGPGTGSCCRVL</sequence>
<dbReference type="Proteomes" id="UP000000539">
    <property type="component" value="Chromosome 20"/>
</dbReference>
<name>A0A8V0YMC3_CHICK</name>
<evidence type="ECO:0000313" key="4">
    <source>
        <dbReference type="Proteomes" id="UP000000539"/>
    </source>
</evidence>
<reference evidence="3" key="3">
    <citation type="submission" date="2025-09" db="UniProtKB">
        <authorList>
            <consortium name="Ensembl"/>
        </authorList>
    </citation>
    <scope>IDENTIFICATION</scope>
    <source>
        <strain evidence="3">broiler</strain>
    </source>
</reference>
<accession>A0A8V0YMC3</accession>
<evidence type="ECO:0000256" key="1">
    <source>
        <dbReference type="ARBA" id="ARBA00007457"/>
    </source>
</evidence>
<reference evidence="3" key="1">
    <citation type="submission" date="2020-11" db="EMBL/GenBank/DDBJ databases">
        <title>Gallus gallus (Chicken) genome, bGalGal1, GRCg7b, maternal haplotype autosomes + Z &amp; W.</title>
        <authorList>
            <person name="Warren W."/>
            <person name="Formenti G."/>
            <person name="Fedrigo O."/>
            <person name="Haase B."/>
            <person name="Mountcastle J."/>
            <person name="Balacco J."/>
            <person name="Tracey A."/>
            <person name="Schneider V."/>
            <person name="Okimoto R."/>
            <person name="Cheng H."/>
            <person name="Hawken R."/>
            <person name="Howe K."/>
            <person name="Jarvis E.D."/>
        </authorList>
    </citation>
    <scope>NUCLEOTIDE SEQUENCE [LARGE SCALE GENOMIC DNA]</scope>
    <source>
        <strain evidence="3">Broiler</strain>
    </source>
</reference>
<dbReference type="Ensembl" id="ENSGALT00010038313.1">
    <property type="protein sequence ID" value="ENSGALP00010022128.1"/>
    <property type="gene ID" value="ENSGALG00010015898.1"/>
</dbReference>
<keyword evidence="2" id="KW-0734">Signal transduction inhibitor</keyword>
<comment type="similarity">
    <text evidence="1">Belongs to the RGS7BP/RGS9BP family.</text>
</comment>
<evidence type="ECO:0000313" key="3">
    <source>
        <dbReference type="Ensembl" id="ENSGALP00010022128.1"/>
    </source>
</evidence>
<evidence type="ECO:0000256" key="2">
    <source>
        <dbReference type="ARBA" id="ARBA00022700"/>
    </source>
</evidence>
<dbReference type="GO" id="GO:0009968">
    <property type="term" value="P:negative regulation of signal transduction"/>
    <property type="evidence" value="ECO:0007669"/>
    <property type="project" value="UniProtKB-KW"/>
</dbReference>
<protein>
    <submittedName>
        <fullName evidence="3">Uncharacterized protein</fullName>
    </submittedName>
</protein>
<proteinExistence type="inferred from homology"/>
<dbReference type="RefSeq" id="XP_015152054.2">
    <property type="nucleotide sequence ID" value="XM_015296568.3"/>
</dbReference>
<dbReference type="GeneID" id="107054848"/>
<keyword evidence="4" id="KW-1185">Reference proteome</keyword>
<dbReference type="AlphaFoldDB" id="A0A8V0YMC3"/>
<dbReference type="OrthoDB" id="6358515at2759"/>
<dbReference type="InterPro" id="IPR026512">
    <property type="entry name" value="RGS7BP/RGS9BP"/>
</dbReference>
<organism evidence="3 4">
    <name type="scientific">Gallus gallus</name>
    <name type="common">Chicken</name>
    <dbReference type="NCBI Taxonomy" id="9031"/>
    <lineage>
        <taxon>Eukaryota</taxon>
        <taxon>Metazoa</taxon>
        <taxon>Chordata</taxon>
        <taxon>Craniata</taxon>
        <taxon>Vertebrata</taxon>
        <taxon>Euteleostomi</taxon>
        <taxon>Archelosauria</taxon>
        <taxon>Archosauria</taxon>
        <taxon>Dinosauria</taxon>
        <taxon>Saurischia</taxon>
        <taxon>Theropoda</taxon>
        <taxon>Coelurosauria</taxon>
        <taxon>Aves</taxon>
        <taxon>Neognathae</taxon>
        <taxon>Galloanserae</taxon>
        <taxon>Galliformes</taxon>
        <taxon>Phasianidae</taxon>
        <taxon>Phasianinae</taxon>
        <taxon>Gallus</taxon>
    </lineage>
</organism>
<dbReference type="OMA" id="WTVESTH"/>
<dbReference type="SMR" id="A0A8V0YMC3"/>
<dbReference type="PANTHER" id="PTHR21029">
    <property type="entry name" value="R-SEVEN BINDING PROTEIN (R7BP) HOMOLOG"/>
    <property type="match status" value="1"/>
</dbReference>
<dbReference type="KEGG" id="gga:107054848"/>
<gene>
    <name evidence="3" type="primary">LOC107054848</name>
</gene>